<evidence type="ECO:0000256" key="1">
    <source>
        <dbReference type="ARBA" id="ARBA00006484"/>
    </source>
</evidence>
<dbReference type="AlphaFoldDB" id="A0A1I2KD80"/>
<proteinExistence type="inferred from homology"/>
<dbReference type="Pfam" id="PF13561">
    <property type="entry name" value="adh_short_C2"/>
    <property type="match status" value="1"/>
</dbReference>
<keyword evidence="5" id="KW-1185">Reference proteome</keyword>
<dbReference type="NCBIfam" id="NF004200">
    <property type="entry name" value="PRK05653.1-5"/>
    <property type="match status" value="1"/>
</dbReference>
<evidence type="ECO:0000256" key="2">
    <source>
        <dbReference type="ARBA" id="ARBA00023002"/>
    </source>
</evidence>
<protein>
    <submittedName>
        <fullName evidence="4">3-oxoacyl-[acyl-carrier protein] reductase</fullName>
    </submittedName>
</protein>
<dbReference type="PANTHER" id="PTHR42879">
    <property type="entry name" value="3-OXOACYL-(ACYL-CARRIER-PROTEIN) REDUCTASE"/>
    <property type="match status" value="1"/>
</dbReference>
<dbReference type="InterPro" id="IPR050259">
    <property type="entry name" value="SDR"/>
</dbReference>
<name>A0A1I2KD80_9FLAO</name>
<dbReference type="Proteomes" id="UP000199116">
    <property type="component" value="Unassembled WGS sequence"/>
</dbReference>
<reference evidence="5" key="1">
    <citation type="submission" date="2016-10" db="EMBL/GenBank/DDBJ databases">
        <authorList>
            <person name="Varghese N."/>
            <person name="Submissions S."/>
        </authorList>
    </citation>
    <scope>NUCLEOTIDE SEQUENCE [LARGE SCALE GENOMIC DNA]</scope>
    <source>
        <strain evidence="5">DSM 23515</strain>
    </source>
</reference>
<dbReference type="PRINTS" id="PR00080">
    <property type="entry name" value="SDRFAMILY"/>
</dbReference>
<evidence type="ECO:0000313" key="4">
    <source>
        <dbReference type="EMBL" id="SFF64170.1"/>
    </source>
</evidence>
<organism evidence="4 5">
    <name type="scientific">Salegentibacter agarivorans</name>
    <dbReference type="NCBI Taxonomy" id="345907"/>
    <lineage>
        <taxon>Bacteria</taxon>
        <taxon>Pseudomonadati</taxon>
        <taxon>Bacteroidota</taxon>
        <taxon>Flavobacteriia</taxon>
        <taxon>Flavobacteriales</taxon>
        <taxon>Flavobacteriaceae</taxon>
        <taxon>Salegentibacter</taxon>
    </lineage>
</organism>
<dbReference type="FunFam" id="3.40.50.720:FF:000173">
    <property type="entry name" value="3-oxoacyl-[acyl-carrier protein] reductase"/>
    <property type="match status" value="1"/>
</dbReference>
<keyword evidence="2" id="KW-0560">Oxidoreductase</keyword>
<dbReference type="Gene3D" id="3.40.50.720">
    <property type="entry name" value="NAD(P)-binding Rossmann-like Domain"/>
    <property type="match status" value="1"/>
</dbReference>
<evidence type="ECO:0000259" key="3">
    <source>
        <dbReference type="SMART" id="SM00822"/>
    </source>
</evidence>
<dbReference type="RefSeq" id="WP_075326917.1">
    <property type="nucleotide sequence ID" value="NZ_FOOH01000002.1"/>
</dbReference>
<gene>
    <name evidence="4" type="ORF">SAMN04488033_102260</name>
</gene>
<dbReference type="GO" id="GO:0016491">
    <property type="term" value="F:oxidoreductase activity"/>
    <property type="evidence" value="ECO:0007669"/>
    <property type="project" value="UniProtKB-KW"/>
</dbReference>
<evidence type="ECO:0000313" key="5">
    <source>
        <dbReference type="Proteomes" id="UP000199116"/>
    </source>
</evidence>
<dbReference type="InterPro" id="IPR057326">
    <property type="entry name" value="KR_dom"/>
</dbReference>
<dbReference type="PANTHER" id="PTHR42879:SF2">
    <property type="entry name" value="3-OXOACYL-[ACYL-CARRIER-PROTEIN] REDUCTASE FABG"/>
    <property type="match status" value="1"/>
</dbReference>
<dbReference type="NCBIfam" id="NF009466">
    <property type="entry name" value="PRK12826.1-2"/>
    <property type="match status" value="1"/>
</dbReference>
<feature type="domain" description="Ketoreductase" evidence="3">
    <location>
        <begin position="2"/>
        <end position="190"/>
    </location>
</feature>
<accession>A0A1I2KD80</accession>
<dbReference type="EMBL" id="FOOH01000002">
    <property type="protein sequence ID" value="SFF64170.1"/>
    <property type="molecule type" value="Genomic_DNA"/>
</dbReference>
<dbReference type="InterPro" id="IPR036291">
    <property type="entry name" value="NAD(P)-bd_dom_sf"/>
</dbReference>
<sequence length="243" mass="26450">MKYALITGASRGIGKAIALKIAQELQYNILLNFQSNAEAAESTKKLIEAEGVKCELLKFDVADAEKTSKALENFTKNNPEAEIEIIVNNAGINRDGLFMWMKPEDWHSVINTSLNGFYNVTQPLIKDMLKRRYGRIINIVSLSGLKGNAGQVNYSAAKGAVVAATKALAQEIGKRKVTVNAVAPGFITSDMTADFDDNELKKLIPLNRFGEAEEVADLVSFLASKKASYITGEVININGGLYS</sequence>
<dbReference type="SUPFAM" id="SSF51735">
    <property type="entry name" value="NAD(P)-binding Rossmann-fold domains"/>
    <property type="match status" value="1"/>
</dbReference>
<dbReference type="PRINTS" id="PR00081">
    <property type="entry name" value="GDHRDH"/>
</dbReference>
<dbReference type="SMART" id="SM00822">
    <property type="entry name" value="PKS_KR"/>
    <property type="match status" value="1"/>
</dbReference>
<comment type="similarity">
    <text evidence="1">Belongs to the short-chain dehydrogenases/reductases (SDR) family.</text>
</comment>
<dbReference type="InterPro" id="IPR002347">
    <property type="entry name" value="SDR_fam"/>
</dbReference>